<dbReference type="AlphaFoldDB" id="A0ABD0JR67"/>
<comment type="caution">
    <text evidence="1">The sequence shown here is derived from an EMBL/GenBank/DDBJ whole genome shotgun (WGS) entry which is preliminary data.</text>
</comment>
<organism evidence="1 2">
    <name type="scientific">Batillaria attramentaria</name>
    <dbReference type="NCBI Taxonomy" id="370345"/>
    <lineage>
        <taxon>Eukaryota</taxon>
        <taxon>Metazoa</taxon>
        <taxon>Spiralia</taxon>
        <taxon>Lophotrochozoa</taxon>
        <taxon>Mollusca</taxon>
        <taxon>Gastropoda</taxon>
        <taxon>Caenogastropoda</taxon>
        <taxon>Sorbeoconcha</taxon>
        <taxon>Cerithioidea</taxon>
        <taxon>Batillariidae</taxon>
        <taxon>Batillaria</taxon>
    </lineage>
</organism>
<accession>A0ABD0JR67</accession>
<sequence>MGVLVIFTLEVFGKSRFTKFLLPEVVNTFIQPAFEDAVQNIAFDSSSYRSHAGCKVFHFSWNDLSSAAVEPEWVLQLVQVLEVPVALVDAISLSAKIFAVSVTVDTNQSALSPRPSQLRHRLASQPCQMTTLCKFWGVFLRHGTSLNTTATVKKSGVAVSCQNTNSNRAQLRLAVVVEGKSLCMTHRLRSAIGGLGFVSDSCDETETSF</sequence>
<evidence type="ECO:0000313" key="2">
    <source>
        <dbReference type="Proteomes" id="UP001519460"/>
    </source>
</evidence>
<keyword evidence="2" id="KW-1185">Reference proteome</keyword>
<protein>
    <submittedName>
        <fullName evidence="1">Uncharacterized protein</fullName>
    </submittedName>
</protein>
<reference evidence="1 2" key="1">
    <citation type="journal article" date="2023" name="Sci. Data">
        <title>Genome assembly of the Korean intertidal mud-creeper Batillaria attramentaria.</title>
        <authorList>
            <person name="Patra A.K."/>
            <person name="Ho P.T."/>
            <person name="Jun S."/>
            <person name="Lee S.J."/>
            <person name="Kim Y."/>
            <person name="Won Y.J."/>
        </authorList>
    </citation>
    <scope>NUCLEOTIDE SEQUENCE [LARGE SCALE GENOMIC DNA]</scope>
    <source>
        <strain evidence="1">Wonlab-2016</strain>
    </source>
</reference>
<evidence type="ECO:0000313" key="1">
    <source>
        <dbReference type="EMBL" id="KAK7477160.1"/>
    </source>
</evidence>
<proteinExistence type="predicted"/>
<dbReference type="EMBL" id="JACVVK020000357">
    <property type="protein sequence ID" value="KAK7477160.1"/>
    <property type="molecule type" value="Genomic_DNA"/>
</dbReference>
<dbReference type="Proteomes" id="UP001519460">
    <property type="component" value="Unassembled WGS sequence"/>
</dbReference>
<gene>
    <name evidence="1" type="ORF">BaRGS_00031646</name>
</gene>
<name>A0ABD0JR67_9CAEN</name>